<reference evidence="3" key="1">
    <citation type="submission" date="2016-07" db="EMBL/GenBank/DDBJ databases">
        <authorList>
            <person name="Florea S."/>
            <person name="Webb J.S."/>
            <person name="Jaromczyk J."/>
            <person name="Schardl C.L."/>
        </authorList>
    </citation>
    <scope>NUCLEOTIDE SEQUENCE [LARGE SCALE GENOMIC DNA]</scope>
</reference>
<dbReference type="KEGG" id="vg:29068943"/>
<dbReference type="SUPFAM" id="SSF47413">
    <property type="entry name" value="lambda repressor-like DNA-binding domains"/>
    <property type="match status" value="1"/>
</dbReference>
<gene>
    <name evidence="2" type="primary">37</name>
    <name evidence="2" type="ORF">SEA_EYRE_37</name>
</gene>
<dbReference type="Gene3D" id="1.10.260.40">
    <property type="entry name" value="lambda repressor-like DNA-binding domains"/>
    <property type="match status" value="1"/>
</dbReference>
<feature type="domain" description="HTH cro/C1-type" evidence="1">
    <location>
        <begin position="7"/>
        <end position="51"/>
    </location>
</feature>
<sequence>MKDSGTTQQQAADALFMSQSAFSRRYLGRVEFRASELRVLADLLKVSVSDLVDTDDDTPASA</sequence>
<dbReference type="PROSITE" id="PS50943">
    <property type="entry name" value="HTH_CROC1"/>
    <property type="match status" value="1"/>
</dbReference>
<dbReference type="OrthoDB" id="40291at10239"/>
<accession>A0A1B3AZX2</accession>
<dbReference type="RefSeq" id="YP_009292428.1">
    <property type="nucleotide sequence ID" value="NC_031122.1"/>
</dbReference>
<dbReference type="CDD" id="cd00093">
    <property type="entry name" value="HTH_XRE"/>
    <property type="match status" value="1"/>
</dbReference>
<dbReference type="InterPro" id="IPR010982">
    <property type="entry name" value="Lambda_DNA-bd_dom_sf"/>
</dbReference>
<dbReference type="InterPro" id="IPR001387">
    <property type="entry name" value="Cro/C1-type_HTH"/>
</dbReference>
<protein>
    <submittedName>
        <fullName evidence="2">HTH DNA binding protein</fullName>
    </submittedName>
</protein>
<organism evidence="2 3">
    <name type="scientific">Gordonia phage Eyre</name>
    <dbReference type="NCBI Taxonomy" id="1887646"/>
    <lineage>
        <taxon>Viruses</taxon>
        <taxon>Duplodnaviria</taxon>
        <taxon>Heunggongvirae</taxon>
        <taxon>Uroviricota</taxon>
        <taxon>Caudoviricetes</taxon>
        <taxon>Eyrevirus</taxon>
        <taxon>Eyrevirus eyre</taxon>
    </lineage>
</organism>
<evidence type="ECO:0000313" key="3">
    <source>
        <dbReference type="Proteomes" id="UP000201149"/>
    </source>
</evidence>
<dbReference type="Proteomes" id="UP000201149">
    <property type="component" value="Segment"/>
</dbReference>
<evidence type="ECO:0000313" key="2">
    <source>
        <dbReference type="EMBL" id="AOE44317.1"/>
    </source>
</evidence>
<evidence type="ECO:0000259" key="1">
    <source>
        <dbReference type="PROSITE" id="PS50943"/>
    </source>
</evidence>
<dbReference type="GeneID" id="29068943"/>
<proteinExistence type="predicted"/>
<keyword evidence="3" id="KW-1185">Reference proteome</keyword>
<name>A0A1B3AZX2_9CAUD</name>
<dbReference type="GO" id="GO:0003677">
    <property type="term" value="F:DNA binding"/>
    <property type="evidence" value="ECO:0007669"/>
    <property type="project" value="InterPro"/>
</dbReference>
<dbReference type="EMBL" id="KX557277">
    <property type="protein sequence ID" value="AOE44317.1"/>
    <property type="molecule type" value="Genomic_DNA"/>
</dbReference>